<dbReference type="GO" id="GO:0008784">
    <property type="term" value="F:alanine racemase activity"/>
    <property type="evidence" value="ECO:0007669"/>
    <property type="project" value="UniProtKB-UniRule"/>
</dbReference>
<evidence type="ECO:0000256" key="7">
    <source>
        <dbReference type="HAMAP-Rule" id="MF_01201"/>
    </source>
</evidence>
<evidence type="ECO:0000256" key="6">
    <source>
        <dbReference type="ARBA" id="ARBA00023235"/>
    </source>
</evidence>
<dbReference type="PANTHER" id="PTHR30511">
    <property type="entry name" value="ALANINE RACEMASE"/>
    <property type="match status" value="1"/>
</dbReference>
<dbReference type="SUPFAM" id="SSF51419">
    <property type="entry name" value="PLP-binding barrel"/>
    <property type="match status" value="1"/>
</dbReference>
<dbReference type="InterPro" id="IPR020622">
    <property type="entry name" value="Ala_racemase_pyridoxalP-BS"/>
</dbReference>
<dbReference type="Gene3D" id="3.20.20.10">
    <property type="entry name" value="Alanine racemase"/>
    <property type="match status" value="1"/>
</dbReference>
<dbReference type="InterPro" id="IPR029066">
    <property type="entry name" value="PLP-binding_barrel"/>
</dbReference>
<dbReference type="PRINTS" id="PR00992">
    <property type="entry name" value="ALARACEMASE"/>
</dbReference>
<dbReference type="GO" id="GO:0030170">
    <property type="term" value="F:pyridoxal phosphate binding"/>
    <property type="evidence" value="ECO:0007669"/>
    <property type="project" value="UniProtKB-UniRule"/>
</dbReference>
<evidence type="ECO:0000256" key="8">
    <source>
        <dbReference type="PIRSR" id="PIRSR600821-50"/>
    </source>
</evidence>
<evidence type="ECO:0000259" key="10">
    <source>
        <dbReference type="SMART" id="SM01005"/>
    </source>
</evidence>
<dbReference type="GO" id="GO:0030632">
    <property type="term" value="P:D-alanine biosynthetic process"/>
    <property type="evidence" value="ECO:0007669"/>
    <property type="project" value="UniProtKB-UniRule"/>
</dbReference>
<evidence type="ECO:0000313" key="12">
    <source>
        <dbReference type="Proteomes" id="UP000051298"/>
    </source>
</evidence>
<feature type="binding site" evidence="7 9">
    <location>
        <position position="322"/>
    </location>
    <ligand>
        <name>substrate</name>
    </ligand>
</feature>
<evidence type="ECO:0000256" key="9">
    <source>
        <dbReference type="PIRSR" id="PIRSR600821-52"/>
    </source>
</evidence>
<dbReference type="eggNOG" id="COG0787">
    <property type="taxonomic scope" value="Bacteria"/>
</dbReference>
<feature type="active site" description="Proton acceptor; specific for D-alanine" evidence="7">
    <location>
        <position position="65"/>
    </location>
</feature>
<feature type="domain" description="Alanine racemase C-terminal" evidence="10">
    <location>
        <begin position="253"/>
        <end position="375"/>
    </location>
</feature>
<organism evidence="11 12">
    <name type="scientific">Thalassobacter stenotrophicus</name>
    <dbReference type="NCBI Taxonomy" id="266809"/>
    <lineage>
        <taxon>Bacteria</taxon>
        <taxon>Pseudomonadati</taxon>
        <taxon>Pseudomonadota</taxon>
        <taxon>Alphaproteobacteria</taxon>
        <taxon>Rhodobacterales</taxon>
        <taxon>Roseobacteraceae</taxon>
        <taxon>Thalassobacter</taxon>
    </lineage>
</organism>
<dbReference type="SMART" id="SM01005">
    <property type="entry name" value="Ala_racemase_C"/>
    <property type="match status" value="1"/>
</dbReference>
<sequence length="379" mass="39568">MAGLRLLEVVRPPFPPAPLTLQHIFRTTSGMSNAELSIDLDAIVANWRALDTASGAGTETSAVVKANAYGLDIAQVAPKLAASGVRTFFVATVDEGVALRNVLGTGPRIYVLGGHSPGSSKKLVGAALSPVINSIEQLTHHLEAAPGRDFAIQLDTGMNRLGMEIDEWAACAELALRAGPSLVMSHLACADDPNHPMNAQQLAAFHHMTDGIAVPRALSATGGILLGPEYHFDMTRPGIGLYGGAPFTEATPVITLSLPVIQCRDVKQGETVGYANSWTAPGPARIATLQGGYADGILRALSGKVTLFDGAIPCQLAGRVSMDLLTVDITHLERDPTELTLLGPHQGVDAVADVAGTIGYEILTSLGARYTRAYAGGVV</sequence>
<comment type="similarity">
    <text evidence="3 7">Belongs to the alanine racemase family.</text>
</comment>
<dbReference type="PANTHER" id="PTHR30511:SF0">
    <property type="entry name" value="ALANINE RACEMASE, CATABOLIC-RELATED"/>
    <property type="match status" value="1"/>
</dbReference>
<accession>A0A0N7LT31</accession>
<dbReference type="EC" id="5.1.1.1" evidence="4 7"/>
<dbReference type="InterPro" id="IPR000821">
    <property type="entry name" value="Ala_racemase"/>
</dbReference>
<dbReference type="InterPro" id="IPR011079">
    <property type="entry name" value="Ala_racemase_C"/>
</dbReference>
<dbReference type="SUPFAM" id="SSF50621">
    <property type="entry name" value="Alanine racemase C-terminal domain-like"/>
    <property type="match status" value="1"/>
</dbReference>
<dbReference type="InterPro" id="IPR001608">
    <property type="entry name" value="Ala_racemase_N"/>
</dbReference>
<dbReference type="Pfam" id="PF01168">
    <property type="entry name" value="Ala_racemase_N"/>
    <property type="match status" value="1"/>
</dbReference>
<dbReference type="Gene3D" id="2.40.37.10">
    <property type="entry name" value="Lyase, Ornithine Decarboxylase, Chain A, domain 1"/>
    <property type="match status" value="1"/>
</dbReference>
<dbReference type="AlphaFoldDB" id="A0A0N7LT31"/>
<dbReference type="EMBL" id="CYRX01000010">
    <property type="protein sequence ID" value="CUH59562.1"/>
    <property type="molecule type" value="Genomic_DNA"/>
</dbReference>
<comment type="cofactor">
    <cofactor evidence="2 7 8">
        <name>pyridoxal 5'-phosphate</name>
        <dbReference type="ChEBI" id="CHEBI:597326"/>
    </cofactor>
</comment>
<evidence type="ECO:0000256" key="5">
    <source>
        <dbReference type="ARBA" id="ARBA00022898"/>
    </source>
</evidence>
<protein>
    <recommendedName>
        <fullName evidence="4 7">Alanine racemase</fullName>
        <ecNumber evidence="4 7">5.1.1.1</ecNumber>
    </recommendedName>
</protein>
<dbReference type="Pfam" id="PF00842">
    <property type="entry name" value="Ala_racemase_C"/>
    <property type="match status" value="1"/>
</dbReference>
<proteinExistence type="inferred from homology"/>
<dbReference type="HAMAP" id="MF_01201">
    <property type="entry name" value="Ala_racemase"/>
    <property type="match status" value="1"/>
</dbReference>
<dbReference type="GO" id="GO:0005829">
    <property type="term" value="C:cytosol"/>
    <property type="evidence" value="ECO:0007669"/>
    <property type="project" value="TreeGrafter"/>
</dbReference>
<dbReference type="InterPro" id="IPR009006">
    <property type="entry name" value="Ala_racemase/Decarboxylase_C"/>
</dbReference>
<comment type="catalytic activity">
    <reaction evidence="1 7">
        <text>L-alanine = D-alanine</text>
        <dbReference type="Rhea" id="RHEA:20249"/>
        <dbReference type="ChEBI" id="CHEBI:57416"/>
        <dbReference type="ChEBI" id="CHEBI:57972"/>
        <dbReference type="EC" id="5.1.1.1"/>
    </reaction>
</comment>
<dbReference type="STRING" id="266809.PM03_04585"/>
<evidence type="ECO:0000313" key="11">
    <source>
        <dbReference type="EMBL" id="CUH59562.1"/>
    </source>
</evidence>
<feature type="active site" description="Proton acceptor; specific for L-alanine" evidence="7">
    <location>
        <position position="274"/>
    </location>
</feature>
<name>A0A0N7LT31_9RHOB</name>
<dbReference type="PROSITE" id="PS00395">
    <property type="entry name" value="ALANINE_RACEMASE"/>
    <property type="match status" value="1"/>
</dbReference>
<dbReference type="Proteomes" id="UP000051298">
    <property type="component" value="Unassembled WGS sequence"/>
</dbReference>
<evidence type="ECO:0000256" key="4">
    <source>
        <dbReference type="ARBA" id="ARBA00013089"/>
    </source>
</evidence>
<comment type="pathway">
    <text evidence="7">Amino-acid biosynthesis; D-alanine biosynthesis; D-alanine from L-alanine: step 1/1.</text>
</comment>
<reference evidence="11 12" key="1">
    <citation type="submission" date="2015-09" db="EMBL/GenBank/DDBJ databases">
        <authorList>
            <consortium name="Swine Surveillance"/>
        </authorList>
    </citation>
    <scope>NUCLEOTIDE SEQUENCE [LARGE SCALE GENOMIC DNA]</scope>
    <source>
        <strain evidence="11 12">CECT 5294</strain>
    </source>
</reference>
<evidence type="ECO:0000256" key="2">
    <source>
        <dbReference type="ARBA" id="ARBA00001933"/>
    </source>
</evidence>
<gene>
    <name evidence="11" type="primary">alr</name>
    <name evidence="11" type="ORF">THS5294_00848</name>
</gene>
<keyword evidence="6 7" id="KW-0413">Isomerase</keyword>
<keyword evidence="5 7" id="KW-0663">Pyridoxal phosphate</keyword>
<dbReference type="NCBIfam" id="TIGR00492">
    <property type="entry name" value="alr"/>
    <property type="match status" value="1"/>
</dbReference>
<dbReference type="UniPathway" id="UPA00042">
    <property type="reaction ID" value="UER00497"/>
</dbReference>
<feature type="modified residue" description="N6-(pyridoxal phosphate)lysine" evidence="7 8">
    <location>
        <position position="65"/>
    </location>
</feature>
<comment type="function">
    <text evidence="7">Catalyzes the interconversion of L-alanine and D-alanine. May also act on other amino acids.</text>
</comment>
<evidence type="ECO:0000256" key="1">
    <source>
        <dbReference type="ARBA" id="ARBA00000316"/>
    </source>
</evidence>
<evidence type="ECO:0000256" key="3">
    <source>
        <dbReference type="ARBA" id="ARBA00007880"/>
    </source>
</evidence>
<dbReference type="CDD" id="cd00430">
    <property type="entry name" value="PLPDE_III_AR"/>
    <property type="match status" value="1"/>
</dbReference>
<feature type="binding site" evidence="7 9">
    <location>
        <position position="160"/>
    </location>
    <ligand>
        <name>substrate</name>
    </ligand>
</feature>